<comment type="caution">
    <text evidence="1">The sequence shown here is derived from an EMBL/GenBank/DDBJ whole genome shotgun (WGS) entry which is preliminary data.</text>
</comment>
<evidence type="ECO:0000313" key="2">
    <source>
        <dbReference type="Proteomes" id="UP000545286"/>
    </source>
</evidence>
<name>A0A7W4UT44_9MICO</name>
<organism evidence="1 2">
    <name type="scientific">Pseudoclavibacter helvolus</name>
    <dbReference type="NCBI Taxonomy" id="255205"/>
    <lineage>
        <taxon>Bacteria</taxon>
        <taxon>Bacillati</taxon>
        <taxon>Actinomycetota</taxon>
        <taxon>Actinomycetes</taxon>
        <taxon>Micrococcales</taxon>
        <taxon>Microbacteriaceae</taxon>
        <taxon>Pseudoclavibacter</taxon>
    </lineage>
</organism>
<dbReference type="RefSeq" id="WP_183626870.1">
    <property type="nucleotide sequence ID" value="NZ_JACHWJ010000012.1"/>
</dbReference>
<proteinExistence type="predicted"/>
<sequence length="486" mass="52464">MSDAPKLVKSNQEQAVAAWISHLNQVRLDTLLDALGQQDLNLKDALSTLDSAIKKINLEVIETNRGGTKGMHGFIAEVAEVGISNARSKIVGGEAAYQWVNDNGPVDLLRDGVEIQQKFVAAGGRLGLGAIADHLEKYPDFLKNGAKYQIPADHFETIQQLHAMSPEDAGKLLNSSGDGPSFRDWKRVQAFFDQDTVDIDSLEPSKLDYHQAQRGAYEQTFETEQESLRATDQDLRTDAAQASRATLQEGAKATLGAAAIEGGTAFVLTVIDKRRQGTQLKDFTREDWTDIAGATGLGFTKGGVRGLTIYSLTNFTKTSAAVASAVVTASFAIAEQANQLRRGEITEAEFIENAELVCLDSAVSALSSLIGQALIPVPVLGAVIGNTVGTIMYKSGKDSLAAREAALIERYLREQQTLAGQLADEYEELIQQLDTSMSDYLDTLDRAFAPSITVALHGSVELALQAGVTPDEVLDTRTKTHAYFLE</sequence>
<gene>
    <name evidence="1" type="ORF">FHX72_003701</name>
</gene>
<dbReference type="EMBL" id="JACHWJ010000012">
    <property type="protein sequence ID" value="MBB2959532.1"/>
    <property type="molecule type" value="Genomic_DNA"/>
</dbReference>
<accession>A0A7W4UT44</accession>
<protein>
    <submittedName>
        <fullName evidence="1">Uncharacterized protein</fullName>
    </submittedName>
</protein>
<reference evidence="1 2" key="1">
    <citation type="submission" date="2020-08" db="EMBL/GenBank/DDBJ databases">
        <title>Sequencing the genomes of 1000 actinobacteria strains.</title>
        <authorList>
            <person name="Klenk H.-P."/>
        </authorList>
    </citation>
    <scope>NUCLEOTIDE SEQUENCE [LARGE SCALE GENOMIC DNA]</scope>
    <source>
        <strain evidence="1 2">DSM 20419</strain>
    </source>
</reference>
<evidence type="ECO:0000313" key="1">
    <source>
        <dbReference type="EMBL" id="MBB2959532.1"/>
    </source>
</evidence>
<dbReference type="Proteomes" id="UP000545286">
    <property type="component" value="Unassembled WGS sequence"/>
</dbReference>
<keyword evidence="2" id="KW-1185">Reference proteome</keyword>
<dbReference type="AlphaFoldDB" id="A0A7W4UT44"/>